<name>A0A072PGZ9_9EURO</name>
<dbReference type="InterPro" id="IPR045247">
    <property type="entry name" value="Oye-like"/>
</dbReference>
<comment type="similarity">
    <text evidence="2">Belongs to the NADH:flavin oxidoreductase/NADH oxidase family.</text>
</comment>
<dbReference type="GO" id="GO:0016628">
    <property type="term" value="F:oxidoreductase activity, acting on the CH-CH group of donors, NAD or NADP as acceptor"/>
    <property type="evidence" value="ECO:0007669"/>
    <property type="project" value="UniProtKB-ARBA"/>
</dbReference>
<dbReference type="OrthoDB" id="276546at2759"/>
<dbReference type="InterPro" id="IPR001155">
    <property type="entry name" value="OxRdtase_FMN_N"/>
</dbReference>
<dbReference type="STRING" id="1182545.A0A072PGZ9"/>
<dbReference type="FunFam" id="3.20.20.70:FF:000059">
    <property type="entry name" value="N-ethylmaleimide reductase, FMN-linked"/>
    <property type="match status" value="1"/>
</dbReference>
<keyword evidence="6" id="KW-1185">Reference proteome</keyword>
<evidence type="ECO:0000256" key="1">
    <source>
        <dbReference type="ARBA" id="ARBA00001917"/>
    </source>
</evidence>
<evidence type="ECO:0000256" key="2">
    <source>
        <dbReference type="ARBA" id="ARBA00005979"/>
    </source>
</evidence>
<evidence type="ECO:0000313" key="5">
    <source>
        <dbReference type="EMBL" id="KEF58588.1"/>
    </source>
</evidence>
<reference evidence="5 6" key="1">
    <citation type="submission" date="2013-03" db="EMBL/GenBank/DDBJ databases">
        <title>The Genome Sequence of Exophiala aquamarina CBS 119918.</title>
        <authorList>
            <consortium name="The Broad Institute Genomics Platform"/>
            <person name="Cuomo C."/>
            <person name="de Hoog S."/>
            <person name="Gorbushina A."/>
            <person name="Walker B."/>
            <person name="Young S.K."/>
            <person name="Zeng Q."/>
            <person name="Gargeya S."/>
            <person name="Fitzgerald M."/>
            <person name="Haas B."/>
            <person name="Abouelleil A."/>
            <person name="Allen A.W."/>
            <person name="Alvarado L."/>
            <person name="Arachchi H.M."/>
            <person name="Berlin A.M."/>
            <person name="Chapman S.B."/>
            <person name="Gainer-Dewar J."/>
            <person name="Goldberg J."/>
            <person name="Griggs A."/>
            <person name="Gujja S."/>
            <person name="Hansen M."/>
            <person name="Howarth C."/>
            <person name="Imamovic A."/>
            <person name="Ireland A."/>
            <person name="Larimer J."/>
            <person name="McCowan C."/>
            <person name="Murphy C."/>
            <person name="Pearson M."/>
            <person name="Poon T.W."/>
            <person name="Priest M."/>
            <person name="Roberts A."/>
            <person name="Saif S."/>
            <person name="Shea T."/>
            <person name="Sisk P."/>
            <person name="Sykes S."/>
            <person name="Wortman J."/>
            <person name="Nusbaum C."/>
            <person name="Birren B."/>
        </authorList>
    </citation>
    <scope>NUCLEOTIDE SEQUENCE [LARGE SCALE GENOMIC DNA]</scope>
    <source>
        <strain evidence="5 6">CBS 119918</strain>
    </source>
</reference>
<dbReference type="Proteomes" id="UP000027920">
    <property type="component" value="Unassembled WGS sequence"/>
</dbReference>
<dbReference type="SUPFAM" id="SSF51395">
    <property type="entry name" value="FMN-linked oxidoreductases"/>
    <property type="match status" value="1"/>
</dbReference>
<dbReference type="AlphaFoldDB" id="A0A072PGZ9"/>
<dbReference type="InterPro" id="IPR013785">
    <property type="entry name" value="Aldolase_TIM"/>
</dbReference>
<dbReference type="EMBL" id="AMGV01000004">
    <property type="protein sequence ID" value="KEF58588.1"/>
    <property type="molecule type" value="Genomic_DNA"/>
</dbReference>
<proteinExistence type="inferred from homology"/>
<sequence>MTMNPIATNGEAPSKIWQPLQIGRLQLAHRVVMSPLTRARSPAGLPTALSSEYYCQRVTQGGLIISEGIHPSLMGGNYHGVPSMYSPEHIRAWKKITDAVHARGGYMFCQIWHTGRVAVSACLGGRQPLGPSSVKLDWTQLFTPVGRVPCEEPREMTMEDIKDTIADHVHSAKCAIEAGFDGVEIQGANGYLLEQFLSPGVNNSRKDAYGGSPIENRARLTLEILDAVTSAIRADRVGIRLSPYNYFQIPESHPDPVTDFTWLLKKIDGFGLAYVTVMQPRTEMMGSAAARLASTYEIARARGVPEDQLEYVVSIRPFRKALKKTPMLSSGGFDATNWVEPLERGDLDGVVFGRQFISNPDLVERLRNGWDLAPWNMKTFYTPGPEGYVDYPVWSTNAADACEKDDDETTGNKLQSLKL</sequence>
<evidence type="ECO:0000256" key="3">
    <source>
        <dbReference type="ARBA" id="ARBA00023002"/>
    </source>
</evidence>
<comment type="cofactor">
    <cofactor evidence="1">
        <name>FMN</name>
        <dbReference type="ChEBI" id="CHEBI:58210"/>
    </cofactor>
</comment>
<keyword evidence="3" id="KW-0560">Oxidoreductase</keyword>
<dbReference type="CDD" id="cd02933">
    <property type="entry name" value="OYE_like_FMN"/>
    <property type="match status" value="1"/>
</dbReference>
<comment type="caution">
    <text evidence="5">The sequence shown here is derived from an EMBL/GenBank/DDBJ whole genome shotgun (WGS) entry which is preliminary data.</text>
</comment>
<dbReference type="GO" id="GO:0010181">
    <property type="term" value="F:FMN binding"/>
    <property type="evidence" value="ECO:0007669"/>
    <property type="project" value="InterPro"/>
</dbReference>
<protein>
    <recommendedName>
        <fullName evidence="4">NADH:flavin oxidoreductase/NADH oxidase N-terminal domain-containing protein</fullName>
    </recommendedName>
</protein>
<dbReference type="RefSeq" id="XP_013261178.1">
    <property type="nucleotide sequence ID" value="XM_013405724.1"/>
</dbReference>
<dbReference type="GeneID" id="25281431"/>
<organism evidence="5 6">
    <name type="scientific">Exophiala aquamarina CBS 119918</name>
    <dbReference type="NCBI Taxonomy" id="1182545"/>
    <lineage>
        <taxon>Eukaryota</taxon>
        <taxon>Fungi</taxon>
        <taxon>Dikarya</taxon>
        <taxon>Ascomycota</taxon>
        <taxon>Pezizomycotina</taxon>
        <taxon>Eurotiomycetes</taxon>
        <taxon>Chaetothyriomycetidae</taxon>
        <taxon>Chaetothyriales</taxon>
        <taxon>Herpotrichiellaceae</taxon>
        <taxon>Exophiala</taxon>
    </lineage>
</organism>
<gene>
    <name evidence="5" type="ORF">A1O9_06514</name>
</gene>
<feature type="domain" description="NADH:flavin oxidoreductase/NADH oxidase N-terminal" evidence="4">
    <location>
        <begin position="15"/>
        <end position="369"/>
    </location>
</feature>
<dbReference type="Gene3D" id="3.20.20.70">
    <property type="entry name" value="Aldolase class I"/>
    <property type="match status" value="1"/>
</dbReference>
<dbReference type="GO" id="GO:0005829">
    <property type="term" value="C:cytosol"/>
    <property type="evidence" value="ECO:0007669"/>
    <property type="project" value="UniProtKB-ARBA"/>
</dbReference>
<accession>A0A072PGZ9</accession>
<dbReference type="HOGENOM" id="CLU_012153_0_1_1"/>
<dbReference type="Pfam" id="PF00724">
    <property type="entry name" value="Oxidored_FMN"/>
    <property type="match status" value="1"/>
</dbReference>
<evidence type="ECO:0000313" key="6">
    <source>
        <dbReference type="Proteomes" id="UP000027920"/>
    </source>
</evidence>
<dbReference type="PANTHER" id="PTHR22893:SF93">
    <property type="entry name" value="HYPOTHETICAL OXIDOREDUCTASE (EUROFUNG)"/>
    <property type="match status" value="1"/>
</dbReference>
<evidence type="ECO:0000259" key="4">
    <source>
        <dbReference type="Pfam" id="PF00724"/>
    </source>
</evidence>
<dbReference type="VEuPathDB" id="FungiDB:A1O9_06514"/>
<dbReference type="PANTHER" id="PTHR22893">
    <property type="entry name" value="NADH OXIDOREDUCTASE-RELATED"/>
    <property type="match status" value="1"/>
</dbReference>